<dbReference type="Pfam" id="PF05175">
    <property type="entry name" value="MTS"/>
    <property type="match status" value="1"/>
</dbReference>
<dbReference type="Proteomes" id="UP000553343">
    <property type="component" value="Unassembled WGS sequence"/>
</dbReference>
<evidence type="ECO:0000256" key="3">
    <source>
        <dbReference type="ARBA" id="ARBA00022691"/>
    </source>
</evidence>
<dbReference type="InterPro" id="IPR029063">
    <property type="entry name" value="SAM-dependent_MTases_sf"/>
</dbReference>
<evidence type="ECO:0000313" key="6">
    <source>
        <dbReference type="Proteomes" id="UP000553343"/>
    </source>
</evidence>
<dbReference type="GO" id="GO:0035657">
    <property type="term" value="C:eRF1 methyltransferase complex"/>
    <property type="evidence" value="ECO:0007669"/>
    <property type="project" value="TreeGrafter"/>
</dbReference>
<dbReference type="SUPFAM" id="SSF53335">
    <property type="entry name" value="S-adenosyl-L-methionine-dependent methyltransferases"/>
    <property type="match status" value="1"/>
</dbReference>
<sequence>MKLRQNHKKYSSLLENIDDVKQAISLISPFIKNMIKFPMRKFNGPIGEKQLIFESKIKKNFLENRCNLFSLCSSPEYFLEKGKNLFFEDYLAYQFWITSLEIEQELIYKFWPKTVVQQCIHAGLISQKLTLEGTKLLSNFRIIPFRDMFLIADRYDRTYNDMVYLSYDSLVLAEFLAEVNYQGQVICDICSGSGILGLTISKNCPHKQNESVIHSIDINPRAIECAQVNSALNELALQGHVSTYSNCKSFISTSDIVVFNPPFIFGPASRLLLDSDGGEQGIEHTFNILKLINRNLKIGGRYIGISQSPIIQGKDVLWNAVQQFETLEINYHVLDEFKPFSRYSEWYASHGVEAIRQIIIFGDRMPTKAAKIFNNKSEIGKYCFS</sequence>
<feature type="domain" description="Methyltransferase small" evidence="4">
    <location>
        <begin position="170"/>
        <end position="267"/>
    </location>
</feature>
<keyword evidence="6" id="KW-1185">Reference proteome</keyword>
<name>A0A850SZW3_9BACT</name>
<dbReference type="EMBL" id="JACADJ010000021">
    <property type="protein sequence ID" value="NWH04983.1"/>
    <property type="molecule type" value="Genomic_DNA"/>
</dbReference>
<gene>
    <name evidence="5" type="ORF">HXW94_08305</name>
</gene>
<keyword evidence="1 5" id="KW-0489">Methyltransferase</keyword>
<keyword evidence="3" id="KW-0949">S-adenosyl-L-methionine</keyword>
<accession>A0A850SZW3</accession>
<evidence type="ECO:0000256" key="2">
    <source>
        <dbReference type="ARBA" id="ARBA00022679"/>
    </source>
</evidence>
<dbReference type="RefSeq" id="WP_178366438.1">
    <property type="nucleotide sequence ID" value="NZ_JACADJ010000021.1"/>
</dbReference>
<evidence type="ECO:0000256" key="1">
    <source>
        <dbReference type="ARBA" id="ARBA00022603"/>
    </source>
</evidence>
<keyword evidence="2 5" id="KW-0808">Transferase</keyword>
<dbReference type="PANTHER" id="PTHR45875">
    <property type="entry name" value="METHYLTRANSFERASE N6AMT1"/>
    <property type="match status" value="1"/>
</dbReference>
<dbReference type="AlphaFoldDB" id="A0A850SZW3"/>
<dbReference type="InterPro" id="IPR052190">
    <property type="entry name" value="Euk-Arch_PrmC-MTase"/>
</dbReference>
<protein>
    <submittedName>
        <fullName evidence="5">Class I SAM-dependent methyltransferase</fullName>
    </submittedName>
</protein>
<evidence type="ECO:0000313" key="5">
    <source>
        <dbReference type="EMBL" id="NWH04983.1"/>
    </source>
</evidence>
<dbReference type="PANTHER" id="PTHR45875:SF1">
    <property type="entry name" value="METHYLTRANSFERASE N6AMT1"/>
    <property type="match status" value="1"/>
</dbReference>
<dbReference type="CDD" id="cd02440">
    <property type="entry name" value="AdoMet_MTases"/>
    <property type="match status" value="1"/>
</dbReference>
<dbReference type="Gene3D" id="3.40.50.150">
    <property type="entry name" value="Vaccinia Virus protein VP39"/>
    <property type="match status" value="1"/>
</dbReference>
<dbReference type="GO" id="GO:0008757">
    <property type="term" value="F:S-adenosylmethionine-dependent methyltransferase activity"/>
    <property type="evidence" value="ECO:0007669"/>
    <property type="project" value="TreeGrafter"/>
</dbReference>
<organism evidence="5 6">
    <name type="scientific">Desulfobacter latus</name>
    <dbReference type="NCBI Taxonomy" id="2292"/>
    <lineage>
        <taxon>Bacteria</taxon>
        <taxon>Pseudomonadati</taxon>
        <taxon>Thermodesulfobacteriota</taxon>
        <taxon>Desulfobacteria</taxon>
        <taxon>Desulfobacterales</taxon>
        <taxon>Desulfobacteraceae</taxon>
        <taxon>Desulfobacter</taxon>
    </lineage>
</organism>
<reference evidence="5 6" key="1">
    <citation type="submission" date="2020-06" db="EMBL/GenBank/DDBJ databases">
        <title>High-quality draft genome of sulfate reducer Desulfobacter latus type strain AcrS2 isolated from marine sediment.</title>
        <authorList>
            <person name="Hoppe M."/>
            <person name="Larsen C.K."/>
            <person name="Marshall I.P.G."/>
            <person name="Schramm A."/>
            <person name="Marietou A.G."/>
        </authorList>
    </citation>
    <scope>NUCLEOTIDE SEQUENCE [LARGE SCALE GENOMIC DNA]</scope>
    <source>
        <strain evidence="5 6">AcRS2</strain>
    </source>
</reference>
<dbReference type="InterPro" id="IPR007848">
    <property type="entry name" value="Small_mtfrase_dom"/>
</dbReference>
<comment type="caution">
    <text evidence="5">The sequence shown here is derived from an EMBL/GenBank/DDBJ whole genome shotgun (WGS) entry which is preliminary data.</text>
</comment>
<dbReference type="GO" id="GO:0008276">
    <property type="term" value="F:protein methyltransferase activity"/>
    <property type="evidence" value="ECO:0007669"/>
    <property type="project" value="TreeGrafter"/>
</dbReference>
<dbReference type="GO" id="GO:0032259">
    <property type="term" value="P:methylation"/>
    <property type="evidence" value="ECO:0007669"/>
    <property type="project" value="UniProtKB-KW"/>
</dbReference>
<evidence type="ECO:0000259" key="4">
    <source>
        <dbReference type="Pfam" id="PF05175"/>
    </source>
</evidence>
<proteinExistence type="predicted"/>